<dbReference type="InterPro" id="IPR029058">
    <property type="entry name" value="AB_hydrolase_fold"/>
</dbReference>
<dbReference type="Pfam" id="PF07859">
    <property type="entry name" value="Abhydrolase_3"/>
    <property type="match status" value="1"/>
</dbReference>
<reference evidence="2 3" key="1">
    <citation type="submission" date="2017-04" db="EMBL/GenBank/DDBJ databases">
        <title>Draft genome sequence of Marssonina coronaria NL1: causal agent of apple blotch.</title>
        <authorList>
            <person name="Cheng Q."/>
        </authorList>
    </citation>
    <scope>NUCLEOTIDE SEQUENCE [LARGE SCALE GENOMIC DNA]</scope>
    <source>
        <strain evidence="2 3">NL1</strain>
    </source>
</reference>
<dbReference type="InterPro" id="IPR013094">
    <property type="entry name" value="AB_hydrolase_3"/>
</dbReference>
<evidence type="ECO:0000259" key="1">
    <source>
        <dbReference type="Pfam" id="PF07859"/>
    </source>
</evidence>
<dbReference type="PANTHER" id="PTHR23024:SF557">
    <property type="entry name" value="AB HYDROLASE SUPERFAMILY PROTEIN C1039.03"/>
    <property type="match status" value="1"/>
</dbReference>
<gene>
    <name evidence="2" type="ORF">B2J93_3311</name>
</gene>
<dbReference type="InterPro" id="IPR050466">
    <property type="entry name" value="Carboxylest/Gibb_receptor"/>
</dbReference>
<dbReference type="GO" id="GO:0016787">
    <property type="term" value="F:hydrolase activity"/>
    <property type="evidence" value="ECO:0007669"/>
    <property type="project" value="InterPro"/>
</dbReference>
<dbReference type="SUPFAM" id="SSF53474">
    <property type="entry name" value="alpha/beta-Hydrolases"/>
    <property type="match status" value="1"/>
</dbReference>
<evidence type="ECO:0000313" key="3">
    <source>
        <dbReference type="Proteomes" id="UP000242519"/>
    </source>
</evidence>
<dbReference type="STRING" id="503106.A0A218ZC57"/>
<feature type="domain" description="Alpha/beta hydrolase fold-3" evidence="1">
    <location>
        <begin position="109"/>
        <end position="296"/>
    </location>
</feature>
<accession>A0A218ZC57</accession>
<dbReference type="Proteomes" id="UP000242519">
    <property type="component" value="Unassembled WGS sequence"/>
</dbReference>
<sequence>MIKQTPSPAISEASKIINPIEPSLLPGLDSEFVDYYNRTIGTKVPTHQIDIEKIRANPEAHRVPWSEDTSNDKDVRDVSIASKDGFEFGVRVYAPDTEKAGQGPFPVHLNFHGGGFVFGDLSSDGTFCKYVRDRLSIVVVDVDYRLCPENAYGRHIEDAWAALNWVYTHETELNIRRNSISIGGISAGASISTILQHLARDAGIKLKVAILAVPPVDWHSWYEDPSESPFESLSLFRKSPSLDWLRISYFHRYLKPDKDIPEWWLSPLKAPDFSGLSDTCVFTAEYDPLRDEGEAFLGVPHPFVHMPLKKAKDYENEACLALILAHELYSQK</sequence>
<dbReference type="OrthoDB" id="408631at2759"/>
<proteinExistence type="predicted"/>
<comment type="caution">
    <text evidence="2">The sequence shown here is derived from an EMBL/GenBank/DDBJ whole genome shotgun (WGS) entry which is preliminary data.</text>
</comment>
<keyword evidence="3" id="KW-1185">Reference proteome</keyword>
<evidence type="ECO:0000313" key="2">
    <source>
        <dbReference type="EMBL" id="OWP05180.1"/>
    </source>
</evidence>
<name>A0A218ZC57_9HELO</name>
<organism evidence="2 3">
    <name type="scientific">Diplocarpon coronariae</name>
    <dbReference type="NCBI Taxonomy" id="2795749"/>
    <lineage>
        <taxon>Eukaryota</taxon>
        <taxon>Fungi</taxon>
        <taxon>Dikarya</taxon>
        <taxon>Ascomycota</taxon>
        <taxon>Pezizomycotina</taxon>
        <taxon>Leotiomycetes</taxon>
        <taxon>Helotiales</taxon>
        <taxon>Drepanopezizaceae</taxon>
        <taxon>Diplocarpon</taxon>
    </lineage>
</organism>
<dbReference type="Gene3D" id="3.40.50.1820">
    <property type="entry name" value="alpha/beta hydrolase"/>
    <property type="match status" value="1"/>
</dbReference>
<dbReference type="EMBL" id="MZNU01000077">
    <property type="protein sequence ID" value="OWP05180.1"/>
    <property type="molecule type" value="Genomic_DNA"/>
</dbReference>
<protein>
    <recommendedName>
        <fullName evidence="1">Alpha/beta hydrolase fold-3 domain-containing protein</fullName>
    </recommendedName>
</protein>
<dbReference type="PANTHER" id="PTHR23024">
    <property type="entry name" value="ARYLACETAMIDE DEACETYLASE"/>
    <property type="match status" value="1"/>
</dbReference>
<dbReference type="AlphaFoldDB" id="A0A218ZC57"/>
<dbReference type="InParanoid" id="A0A218ZC57"/>